<dbReference type="NCBIfam" id="TIGR02273">
    <property type="entry name" value="16S_RimM"/>
    <property type="match status" value="1"/>
</dbReference>
<dbReference type="InterPro" id="IPR056792">
    <property type="entry name" value="PRC_RimM"/>
</dbReference>
<keyword evidence="3 5" id="KW-0698">rRNA processing</keyword>
<evidence type="ECO:0000313" key="8">
    <source>
        <dbReference type="EMBL" id="GKY89345.1"/>
    </source>
</evidence>
<evidence type="ECO:0000256" key="3">
    <source>
        <dbReference type="ARBA" id="ARBA00022552"/>
    </source>
</evidence>
<dbReference type="PANTHER" id="PTHR33692:SF1">
    <property type="entry name" value="RIBOSOME MATURATION FACTOR RIMM"/>
    <property type="match status" value="1"/>
</dbReference>
<proteinExistence type="inferred from homology"/>
<dbReference type="Pfam" id="PF24986">
    <property type="entry name" value="PRC_RimM"/>
    <property type="match status" value="1"/>
</dbReference>
<dbReference type="Gene3D" id="2.30.30.240">
    <property type="entry name" value="PRC-barrel domain"/>
    <property type="match status" value="1"/>
</dbReference>
<dbReference type="SUPFAM" id="SSF50447">
    <property type="entry name" value="Translation proteins"/>
    <property type="match status" value="1"/>
</dbReference>
<dbReference type="InterPro" id="IPR002676">
    <property type="entry name" value="RimM_N"/>
</dbReference>
<keyword evidence="9" id="KW-1185">Reference proteome</keyword>
<dbReference type="HAMAP" id="MF_00014">
    <property type="entry name" value="Ribosome_mat_RimM"/>
    <property type="match status" value="1"/>
</dbReference>
<organism evidence="8 9">
    <name type="scientific">Sinisalibacter aestuarii</name>
    <dbReference type="NCBI Taxonomy" id="2949426"/>
    <lineage>
        <taxon>Bacteria</taxon>
        <taxon>Pseudomonadati</taxon>
        <taxon>Pseudomonadota</taxon>
        <taxon>Alphaproteobacteria</taxon>
        <taxon>Rhodobacterales</taxon>
        <taxon>Roseobacteraceae</taxon>
        <taxon>Sinisalibacter</taxon>
    </lineage>
</organism>
<dbReference type="InterPro" id="IPR011033">
    <property type="entry name" value="PRC_barrel-like_sf"/>
</dbReference>
<keyword evidence="2 5" id="KW-0690">Ribosome biogenesis</keyword>
<dbReference type="Pfam" id="PF01782">
    <property type="entry name" value="RimM"/>
    <property type="match status" value="1"/>
</dbReference>
<evidence type="ECO:0000259" key="7">
    <source>
        <dbReference type="Pfam" id="PF24986"/>
    </source>
</evidence>
<dbReference type="EMBL" id="BROH01000011">
    <property type="protein sequence ID" value="GKY89345.1"/>
    <property type="molecule type" value="Genomic_DNA"/>
</dbReference>
<dbReference type="RefSeq" id="WP_281843373.1">
    <property type="nucleotide sequence ID" value="NZ_BROH01000011.1"/>
</dbReference>
<comment type="similarity">
    <text evidence="5">Belongs to the RimM family.</text>
</comment>
<gene>
    <name evidence="5 8" type="primary">rimM</name>
    <name evidence="8" type="ORF">STA1M1_32140</name>
</gene>
<feature type="domain" description="Ribosome maturation factor RimM PRC barrel" evidence="7">
    <location>
        <begin position="99"/>
        <end position="167"/>
    </location>
</feature>
<dbReference type="InterPro" id="IPR009000">
    <property type="entry name" value="Transl_B-barrel_sf"/>
</dbReference>
<evidence type="ECO:0000313" key="9">
    <source>
        <dbReference type="Proteomes" id="UP001144205"/>
    </source>
</evidence>
<comment type="subcellular location">
    <subcellularLocation>
        <location evidence="5">Cytoplasm</location>
    </subcellularLocation>
</comment>
<feature type="domain" description="RimM N-terminal" evidence="6">
    <location>
        <begin position="7"/>
        <end position="86"/>
    </location>
</feature>
<evidence type="ECO:0000259" key="6">
    <source>
        <dbReference type="Pfam" id="PF01782"/>
    </source>
</evidence>
<reference evidence="8" key="1">
    <citation type="journal article" date="2023" name="Int. J. Syst. Evol. Microbiol.">
        <title>Sinisalibacter aestuarii sp. nov., isolated from estuarine sediment of the Arakawa River.</title>
        <authorList>
            <person name="Arafat S.T."/>
            <person name="Hirano S."/>
            <person name="Sato A."/>
            <person name="Takeuchi K."/>
            <person name="Yasuda T."/>
            <person name="Terahara T."/>
            <person name="Hamada M."/>
            <person name="Kobayashi T."/>
        </authorList>
    </citation>
    <scope>NUCLEOTIDE SEQUENCE</scope>
    <source>
        <strain evidence="8">B-399</strain>
    </source>
</reference>
<dbReference type="InterPro" id="IPR036976">
    <property type="entry name" value="RimM_N_sf"/>
</dbReference>
<comment type="caution">
    <text evidence="8">The sequence shown here is derived from an EMBL/GenBank/DDBJ whole genome shotgun (WGS) entry which is preliminary data.</text>
</comment>
<dbReference type="PANTHER" id="PTHR33692">
    <property type="entry name" value="RIBOSOME MATURATION FACTOR RIMM"/>
    <property type="match status" value="1"/>
</dbReference>
<dbReference type="InterPro" id="IPR011961">
    <property type="entry name" value="RimM"/>
</dbReference>
<dbReference type="Gene3D" id="2.40.30.60">
    <property type="entry name" value="RimM"/>
    <property type="match status" value="1"/>
</dbReference>
<dbReference type="Proteomes" id="UP001144205">
    <property type="component" value="Unassembled WGS sequence"/>
</dbReference>
<accession>A0ABQ5LWI6</accession>
<comment type="domain">
    <text evidence="5">The PRC barrel domain binds ribosomal protein uS19.</text>
</comment>
<keyword evidence="4 5" id="KW-0143">Chaperone</keyword>
<name>A0ABQ5LWI6_9RHOB</name>
<evidence type="ECO:0000256" key="4">
    <source>
        <dbReference type="ARBA" id="ARBA00023186"/>
    </source>
</evidence>
<dbReference type="SUPFAM" id="SSF50346">
    <property type="entry name" value="PRC-barrel domain"/>
    <property type="match status" value="1"/>
</dbReference>
<evidence type="ECO:0000256" key="1">
    <source>
        <dbReference type="ARBA" id="ARBA00022490"/>
    </source>
</evidence>
<comment type="subunit">
    <text evidence="5">Binds ribosomal protein uS19.</text>
</comment>
<keyword evidence="1 5" id="KW-0963">Cytoplasm</keyword>
<evidence type="ECO:0000256" key="5">
    <source>
        <dbReference type="HAMAP-Rule" id="MF_00014"/>
    </source>
</evidence>
<protein>
    <recommendedName>
        <fullName evidence="5">Ribosome maturation factor RimM</fullName>
    </recommendedName>
</protein>
<comment type="function">
    <text evidence="5">An accessory protein needed during the final step in the assembly of 30S ribosomal subunit, possibly for assembly of the head region. Essential for efficient processing of 16S rRNA. May be needed both before and after RbfA during the maturation of 16S rRNA. It has affinity for free ribosomal 30S subunits but not for 70S ribosomes.</text>
</comment>
<sequence>MSDARICVGAFAGAFGVQGEVRLKSFTADPEAIADYGPLHSEDGKTVWEIEITRAIKNGFAARVAGVRSKEEADTLRGVQLFADRDALPSLPDDEFYHTDLIGLAVFDTGGKALGTVMAVHNHGAGDLLEIGGPGLKTPVLLPFTREAVPTVDLTAGRVIADPPEGIFPE</sequence>
<evidence type="ECO:0000256" key="2">
    <source>
        <dbReference type="ARBA" id="ARBA00022517"/>
    </source>
</evidence>